<name>A0ABY9RBJ8_9FLAO</name>
<organism evidence="9 10">
    <name type="scientific">Flavobacterium nakdongensis</name>
    <dbReference type="NCBI Taxonomy" id="3073563"/>
    <lineage>
        <taxon>Bacteria</taxon>
        <taxon>Pseudomonadati</taxon>
        <taxon>Bacteroidota</taxon>
        <taxon>Flavobacteriia</taxon>
        <taxon>Flavobacteriales</taxon>
        <taxon>Flavobacteriaceae</taxon>
        <taxon>Flavobacterium</taxon>
    </lineage>
</organism>
<evidence type="ECO:0000256" key="5">
    <source>
        <dbReference type="ARBA" id="ARBA00023136"/>
    </source>
</evidence>
<dbReference type="InterPro" id="IPR000421">
    <property type="entry name" value="FA58C"/>
</dbReference>
<keyword evidence="4" id="KW-0130">Cell adhesion</keyword>
<protein>
    <submittedName>
        <fullName evidence="9">Discoidin domain-containing protein</fullName>
    </submittedName>
</protein>
<keyword evidence="6" id="KW-1015">Disulfide bond</keyword>
<dbReference type="Gene3D" id="2.60.120.260">
    <property type="entry name" value="Galactose-binding domain-like"/>
    <property type="match status" value="1"/>
</dbReference>
<dbReference type="PANTHER" id="PTHR46806">
    <property type="entry name" value="F5/8 TYPE C DOMAIN-CONTAINING PROTEIN"/>
    <property type="match status" value="1"/>
</dbReference>
<dbReference type="PROSITE" id="PS01285">
    <property type="entry name" value="FA58C_1"/>
    <property type="match status" value="1"/>
</dbReference>
<dbReference type="Pfam" id="PF00754">
    <property type="entry name" value="F5_F8_type_C"/>
    <property type="match status" value="1"/>
</dbReference>
<keyword evidence="10" id="KW-1185">Reference proteome</keyword>
<dbReference type="RefSeq" id="WP_309532297.1">
    <property type="nucleotide sequence ID" value="NZ_CP133721.1"/>
</dbReference>
<reference evidence="9" key="1">
    <citation type="submission" date="2023-09" db="EMBL/GenBank/DDBJ databases">
        <title>Flavobacterium sp. 20NA77.7 isolated from freshwater.</title>
        <authorList>
            <person name="Le V."/>
            <person name="Ko S.-R."/>
            <person name="Ahn C.-Y."/>
            <person name="Oh H.-M."/>
        </authorList>
    </citation>
    <scope>NUCLEOTIDE SEQUENCE</scope>
    <source>
        <strain evidence="9">20NA77.7</strain>
    </source>
</reference>
<dbReference type="PROSITE" id="PS50022">
    <property type="entry name" value="FA58C_3"/>
    <property type="match status" value="1"/>
</dbReference>
<dbReference type="InterPro" id="IPR050633">
    <property type="entry name" value="Neuropilin_MCO_CoagFactor"/>
</dbReference>
<dbReference type="InterPro" id="IPR008979">
    <property type="entry name" value="Galactose-bd-like_sf"/>
</dbReference>
<dbReference type="SMART" id="SM00034">
    <property type="entry name" value="CLECT"/>
    <property type="match status" value="1"/>
</dbReference>
<dbReference type="SUPFAM" id="SSF56436">
    <property type="entry name" value="C-type lectin-like"/>
    <property type="match status" value="1"/>
</dbReference>
<evidence type="ECO:0000313" key="9">
    <source>
        <dbReference type="EMBL" id="WMW77970.1"/>
    </source>
</evidence>
<proteinExistence type="predicted"/>
<evidence type="ECO:0000256" key="3">
    <source>
        <dbReference type="ARBA" id="ARBA00022525"/>
    </source>
</evidence>
<dbReference type="SUPFAM" id="SSF49785">
    <property type="entry name" value="Galactose-binding domain-like"/>
    <property type="match status" value="1"/>
</dbReference>
<sequence>MKQKLFILFYFFGLVMNGQMISVPSSLTIEANTANTDAGNFVINWANNTDNLLISLSLEYQNGATLSFPTTTGLTRNYGYSSWTNVTSIVFYGTRDYINAGLAAMTISIGSIKTAVKINIEVSQYDSSYVYNPVNKHFYKFISGAVTYTNAKAGAAAQPSFKGKTPYLATITSQAENDFINNNLSYTNIWVAMSDAATEGRWVYDAGPEANTNFWNTSVAGVTNTTYTSYASNGTTVSSQYSNWCSGEPNNSDGSRNGEDCIVAKSGGATCWNDLADGNTGSVSGYLVEISADFPAGSDYTGVYSAYVVHNNDMAFTLNSTSTLTTSTISNLPNLYGGLQVNNGHTVTVPSATTVNSNKIVFSGTGKMVFTDATSKWTPGTASTTNTFTHSPATNANPTYWSASSVWVNDPFNGGASYPHYSPWINSYQGWSAGVNDYNQYIVLSYSTPVYITGIVTQGRANSAQWVTAGTIEVSSDGSTWRTILTNTSLNSDQTTIKTILFPNVEYAQYVRVRPTNWYNHISMRLGLLIKQ</sequence>
<evidence type="ECO:0000256" key="2">
    <source>
        <dbReference type="ARBA" id="ARBA00004613"/>
    </source>
</evidence>
<evidence type="ECO:0000256" key="1">
    <source>
        <dbReference type="ARBA" id="ARBA00004184"/>
    </source>
</evidence>
<evidence type="ECO:0000313" key="10">
    <source>
        <dbReference type="Proteomes" id="UP001180481"/>
    </source>
</evidence>
<dbReference type="PANTHER" id="PTHR46806:SF5">
    <property type="entry name" value="F5_8 TYPE C DOMAIN-CONTAINING PROTEIN"/>
    <property type="match status" value="1"/>
</dbReference>
<evidence type="ECO:0000256" key="6">
    <source>
        <dbReference type="ARBA" id="ARBA00023157"/>
    </source>
</evidence>
<evidence type="ECO:0000259" key="8">
    <source>
        <dbReference type="PROSITE" id="PS50041"/>
    </source>
</evidence>
<dbReference type="InterPro" id="IPR001304">
    <property type="entry name" value="C-type_lectin-like"/>
</dbReference>
<dbReference type="Gene3D" id="3.10.100.10">
    <property type="entry name" value="Mannose-Binding Protein A, subunit A"/>
    <property type="match status" value="1"/>
</dbReference>
<keyword evidence="3" id="KW-0964">Secreted</keyword>
<evidence type="ECO:0000259" key="7">
    <source>
        <dbReference type="PROSITE" id="PS50022"/>
    </source>
</evidence>
<dbReference type="PROSITE" id="PS50041">
    <property type="entry name" value="C_TYPE_LECTIN_2"/>
    <property type="match status" value="1"/>
</dbReference>
<dbReference type="Proteomes" id="UP001180481">
    <property type="component" value="Chromosome"/>
</dbReference>
<dbReference type="InterPro" id="IPR016187">
    <property type="entry name" value="CTDL_fold"/>
</dbReference>
<dbReference type="EMBL" id="CP133721">
    <property type="protein sequence ID" value="WMW77970.1"/>
    <property type="molecule type" value="Genomic_DNA"/>
</dbReference>
<evidence type="ECO:0000256" key="4">
    <source>
        <dbReference type="ARBA" id="ARBA00022889"/>
    </source>
</evidence>
<gene>
    <name evidence="9" type="ORF">RF683_00565</name>
</gene>
<comment type="subcellular location">
    <subcellularLocation>
        <location evidence="1">Endomembrane system</location>
        <topology evidence="1">Peripheral membrane protein</topology>
    </subcellularLocation>
    <subcellularLocation>
        <location evidence="2">Secreted</location>
    </subcellularLocation>
</comment>
<keyword evidence="5" id="KW-0472">Membrane</keyword>
<accession>A0ABY9RBJ8</accession>
<feature type="domain" description="C-type lectin" evidence="8">
    <location>
        <begin position="134"/>
        <end position="274"/>
    </location>
</feature>
<dbReference type="InterPro" id="IPR016186">
    <property type="entry name" value="C-type_lectin-like/link_sf"/>
</dbReference>
<feature type="domain" description="F5/8 type C" evidence="7">
    <location>
        <begin position="431"/>
        <end position="531"/>
    </location>
</feature>